<evidence type="ECO:0000313" key="2">
    <source>
        <dbReference type="EMBL" id="CAF0896055.1"/>
    </source>
</evidence>
<reference evidence="2" key="1">
    <citation type="submission" date="2021-02" db="EMBL/GenBank/DDBJ databases">
        <authorList>
            <person name="Nowell W R."/>
        </authorList>
    </citation>
    <scope>NUCLEOTIDE SEQUENCE</scope>
</reference>
<dbReference type="AlphaFoldDB" id="A0A813ZB18"/>
<evidence type="ECO:0000313" key="4">
    <source>
        <dbReference type="Proteomes" id="UP000663845"/>
    </source>
</evidence>
<gene>
    <name evidence="2" type="ORF">JYZ213_LOCUS10293</name>
    <name evidence="3" type="ORF">OXD698_LOCUS6901</name>
</gene>
<sequence>MTQHCFLLDGKAIFPIDHNHQLFIPLKLINNIKNKYCSCYQSHSQSYLFKYHHSLNNKHCQVDEKDFSSCSVESIRKLFEDKYFKQNKSLHKIMFSKRKNSKHDRFNKQMNNNNNTETCSNQSHKSSSPMTIIIKPFMSSKSHYKHRKDICLNNKLSSNKRKNSLSQKTSNKRVSTSLSDHIQNKHRLSTFKDIRRPIISNKSVISLNANINQSKTLYNIYCNKKQHLLEK</sequence>
<name>A0A813ZB18_9BILA</name>
<organism evidence="2 4">
    <name type="scientific">Adineta steineri</name>
    <dbReference type="NCBI Taxonomy" id="433720"/>
    <lineage>
        <taxon>Eukaryota</taxon>
        <taxon>Metazoa</taxon>
        <taxon>Spiralia</taxon>
        <taxon>Gnathifera</taxon>
        <taxon>Rotifera</taxon>
        <taxon>Eurotatoria</taxon>
        <taxon>Bdelloidea</taxon>
        <taxon>Adinetida</taxon>
        <taxon>Adinetidae</taxon>
        <taxon>Adineta</taxon>
    </lineage>
</organism>
<dbReference type="Proteomes" id="UP000663845">
    <property type="component" value="Unassembled WGS sequence"/>
</dbReference>
<accession>A0A813ZB18</accession>
<proteinExistence type="predicted"/>
<feature type="region of interest" description="Disordered" evidence="1">
    <location>
        <begin position="155"/>
        <end position="180"/>
    </location>
</feature>
<feature type="region of interest" description="Disordered" evidence="1">
    <location>
        <begin position="100"/>
        <end position="127"/>
    </location>
</feature>
<protein>
    <submittedName>
        <fullName evidence="2">Uncharacterized protein</fullName>
    </submittedName>
</protein>
<evidence type="ECO:0000256" key="1">
    <source>
        <dbReference type="SAM" id="MobiDB-lite"/>
    </source>
</evidence>
<evidence type="ECO:0000313" key="3">
    <source>
        <dbReference type="EMBL" id="CAF3610624.1"/>
    </source>
</evidence>
<dbReference type="Proteomes" id="UP000663844">
    <property type="component" value="Unassembled WGS sequence"/>
</dbReference>
<dbReference type="EMBL" id="CAJNOG010000074">
    <property type="protein sequence ID" value="CAF0896055.1"/>
    <property type="molecule type" value="Genomic_DNA"/>
</dbReference>
<feature type="compositionally biased region" description="Polar residues" evidence="1">
    <location>
        <begin position="116"/>
        <end position="127"/>
    </location>
</feature>
<dbReference type="EMBL" id="CAJOAZ010000308">
    <property type="protein sequence ID" value="CAF3610624.1"/>
    <property type="molecule type" value="Genomic_DNA"/>
</dbReference>
<comment type="caution">
    <text evidence="2">The sequence shown here is derived from an EMBL/GenBank/DDBJ whole genome shotgun (WGS) entry which is preliminary data.</text>
</comment>